<evidence type="ECO:0008006" key="2">
    <source>
        <dbReference type="Google" id="ProtNLM"/>
    </source>
</evidence>
<dbReference type="Gene3D" id="3.30.420.240">
    <property type="match status" value="1"/>
</dbReference>
<feature type="non-terminal residue" evidence="1">
    <location>
        <position position="374"/>
    </location>
</feature>
<organism evidence="1">
    <name type="scientific">marine sediment metagenome</name>
    <dbReference type="NCBI Taxonomy" id="412755"/>
    <lineage>
        <taxon>unclassified sequences</taxon>
        <taxon>metagenomes</taxon>
        <taxon>ecological metagenomes</taxon>
    </lineage>
</organism>
<proteinExistence type="predicted"/>
<dbReference type="AlphaFoldDB" id="A0A0F8ZL71"/>
<dbReference type="Gene3D" id="3.40.50.300">
    <property type="entry name" value="P-loop containing nucleotide triphosphate hydrolases"/>
    <property type="match status" value="1"/>
</dbReference>
<reference evidence="1" key="1">
    <citation type="journal article" date="2015" name="Nature">
        <title>Complex archaea that bridge the gap between prokaryotes and eukaryotes.</title>
        <authorList>
            <person name="Spang A."/>
            <person name="Saw J.H."/>
            <person name="Jorgensen S.L."/>
            <person name="Zaremba-Niedzwiedzka K."/>
            <person name="Martijn J."/>
            <person name="Lind A.E."/>
            <person name="van Eijk R."/>
            <person name="Schleper C."/>
            <person name="Guy L."/>
            <person name="Ettema T.J."/>
        </authorList>
    </citation>
    <scope>NUCLEOTIDE SEQUENCE</scope>
</reference>
<sequence length="374" mass="42820">DLAESEQESYSKANYNISYFMENYLNFYPRKHDQMQVLDALKQGAKRILLHKGRRWGGSKLCSAIALTECGQRPRLKCGIFAPGEDELLVFFEHINEHIERGNIGGSIVKHDKFLIKFSNGSFILGRILSPMAKGKRGRGYDFEIFTEAAWIMDDELHVVRLGKLDNPGAVEILESSPNGLNHFFRSYNDPDFVSFKLPTHLNPLVSKKELAKERSKMTSIQAAQELDAEFIDDSTSPFPQVLIDEANKTSKLDKYWSGCEDKAGVYVAGMDLGRKRDRSVIYIWKCEKDGNLQGVHKKVSLYDPDDPRFWAKVIDHAEYLCKEFNIQRLLVDCTGLGDKVVMDMKLQWAEHKINTRIEGFNFTYASKNKWEGL</sequence>
<accession>A0A0F8ZL71</accession>
<dbReference type="EMBL" id="LAZR01059744">
    <property type="protein sequence ID" value="KKK67154.1"/>
    <property type="molecule type" value="Genomic_DNA"/>
</dbReference>
<feature type="non-terminal residue" evidence="1">
    <location>
        <position position="1"/>
    </location>
</feature>
<protein>
    <recommendedName>
        <fullName evidence="2">Terminase large subunit gp17-like C-terminal domain-containing protein</fullName>
    </recommendedName>
</protein>
<name>A0A0F8ZL71_9ZZZZ</name>
<gene>
    <name evidence="1" type="ORF">LCGC14_2956910</name>
</gene>
<dbReference type="InterPro" id="IPR027417">
    <property type="entry name" value="P-loop_NTPase"/>
</dbReference>
<comment type="caution">
    <text evidence="1">The sequence shown here is derived from an EMBL/GenBank/DDBJ whole genome shotgun (WGS) entry which is preliminary data.</text>
</comment>
<evidence type="ECO:0000313" key="1">
    <source>
        <dbReference type="EMBL" id="KKK67154.1"/>
    </source>
</evidence>